<proteinExistence type="predicted"/>
<feature type="non-terminal residue" evidence="1">
    <location>
        <position position="1"/>
    </location>
</feature>
<reference evidence="1" key="1">
    <citation type="submission" date="2014-05" db="EMBL/GenBank/DDBJ databases">
        <authorList>
            <person name="Chronopoulou M."/>
        </authorList>
    </citation>
    <scope>NUCLEOTIDE SEQUENCE</scope>
    <source>
        <tissue evidence="1">Whole organism</tissue>
    </source>
</reference>
<dbReference type="EMBL" id="HACA01028080">
    <property type="protein sequence ID" value="CDW45441.1"/>
    <property type="molecule type" value="Transcribed_RNA"/>
</dbReference>
<name>A0A0K2V686_LEPSM</name>
<accession>A0A0K2V686</accession>
<protein>
    <submittedName>
        <fullName evidence="1">Uncharacterized protein</fullName>
    </submittedName>
</protein>
<sequence length="51" mass="5857">LAYNLLSRKLLSFILFLKDSGSSCNIHLYTLNLWGNCGQALSIIFYKNIYI</sequence>
<evidence type="ECO:0000313" key="1">
    <source>
        <dbReference type="EMBL" id="CDW45441.1"/>
    </source>
</evidence>
<organism evidence="1">
    <name type="scientific">Lepeophtheirus salmonis</name>
    <name type="common">Salmon louse</name>
    <name type="synonym">Caligus salmonis</name>
    <dbReference type="NCBI Taxonomy" id="72036"/>
    <lineage>
        <taxon>Eukaryota</taxon>
        <taxon>Metazoa</taxon>
        <taxon>Ecdysozoa</taxon>
        <taxon>Arthropoda</taxon>
        <taxon>Crustacea</taxon>
        <taxon>Multicrustacea</taxon>
        <taxon>Hexanauplia</taxon>
        <taxon>Copepoda</taxon>
        <taxon>Siphonostomatoida</taxon>
        <taxon>Caligidae</taxon>
        <taxon>Lepeophtheirus</taxon>
    </lineage>
</organism>
<dbReference type="AlphaFoldDB" id="A0A0K2V686"/>